<sequence>MMWVNIRALGFSGWRNPLTPSKLCSSVEEAKVHAAEHSLSTLGLAEIQDQVSGSGPGSGSGLVPGTISGPVSGTISPGTLAYT</sequence>
<dbReference type="Proteomes" id="UP001460270">
    <property type="component" value="Unassembled WGS sequence"/>
</dbReference>
<organism evidence="2 3">
    <name type="scientific">Mugilogobius chulae</name>
    <name type="common">yellowstripe goby</name>
    <dbReference type="NCBI Taxonomy" id="88201"/>
    <lineage>
        <taxon>Eukaryota</taxon>
        <taxon>Metazoa</taxon>
        <taxon>Chordata</taxon>
        <taxon>Craniata</taxon>
        <taxon>Vertebrata</taxon>
        <taxon>Euteleostomi</taxon>
        <taxon>Actinopterygii</taxon>
        <taxon>Neopterygii</taxon>
        <taxon>Teleostei</taxon>
        <taxon>Neoteleostei</taxon>
        <taxon>Acanthomorphata</taxon>
        <taxon>Gobiaria</taxon>
        <taxon>Gobiiformes</taxon>
        <taxon>Gobioidei</taxon>
        <taxon>Gobiidae</taxon>
        <taxon>Gobionellinae</taxon>
        <taxon>Mugilogobius</taxon>
    </lineage>
</organism>
<dbReference type="EMBL" id="JBBPFD010000717">
    <property type="protein sequence ID" value="KAK7877142.1"/>
    <property type="molecule type" value="Genomic_DNA"/>
</dbReference>
<evidence type="ECO:0000313" key="2">
    <source>
        <dbReference type="EMBL" id="KAK7877142.1"/>
    </source>
</evidence>
<gene>
    <name evidence="2" type="ORF">WMY93_032122</name>
</gene>
<comment type="caution">
    <text evidence="2">The sequence shown here is derived from an EMBL/GenBank/DDBJ whole genome shotgun (WGS) entry which is preliminary data.</text>
</comment>
<feature type="non-terminal residue" evidence="2">
    <location>
        <position position="83"/>
    </location>
</feature>
<evidence type="ECO:0000256" key="1">
    <source>
        <dbReference type="SAM" id="MobiDB-lite"/>
    </source>
</evidence>
<accession>A0AAW0MJA7</accession>
<feature type="region of interest" description="Disordered" evidence="1">
    <location>
        <begin position="50"/>
        <end position="83"/>
    </location>
</feature>
<protein>
    <submittedName>
        <fullName evidence="2">Uncharacterized protein</fullName>
    </submittedName>
</protein>
<proteinExistence type="predicted"/>
<evidence type="ECO:0000313" key="3">
    <source>
        <dbReference type="Proteomes" id="UP001460270"/>
    </source>
</evidence>
<keyword evidence="3" id="KW-1185">Reference proteome</keyword>
<name>A0AAW0MJA7_9GOBI</name>
<dbReference type="AlphaFoldDB" id="A0AAW0MJA7"/>
<reference evidence="3" key="1">
    <citation type="submission" date="2024-04" db="EMBL/GenBank/DDBJ databases">
        <title>Salinicola lusitanus LLJ914,a marine bacterium isolated from the Okinawa Trough.</title>
        <authorList>
            <person name="Li J."/>
        </authorList>
    </citation>
    <scope>NUCLEOTIDE SEQUENCE [LARGE SCALE GENOMIC DNA]</scope>
</reference>
<feature type="compositionally biased region" description="Polar residues" evidence="1">
    <location>
        <begin position="69"/>
        <end position="83"/>
    </location>
</feature>